<protein>
    <recommendedName>
        <fullName evidence="9">FAD/NAD(P)-binding domain-containing protein</fullName>
    </recommendedName>
</protein>
<organism evidence="10">
    <name type="scientific">marine sediment metagenome</name>
    <dbReference type="NCBI Taxonomy" id="412755"/>
    <lineage>
        <taxon>unclassified sequences</taxon>
        <taxon>metagenomes</taxon>
        <taxon>ecological metagenomes</taxon>
    </lineage>
</organism>
<reference evidence="10" key="1">
    <citation type="journal article" date="2014" name="Front. Microbiol.">
        <title>High frequency of phylogenetically diverse reductive dehalogenase-homologous genes in deep subseafloor sedimentary metagenomes.</title>
        <authorList>
            <person name="Kawai M."/>
            <person name="Futagami T."/>
            <person name="Toyoda A."/>
            <person name="Takaki Y."/>
            <person name="Nishi S."/>
            <person name="Hori S."/>
            <person name="Arai W."/>
            <person name="Tsubouchi T."/>
            <person name="Morono Y."/>
            <person name="Uchiyama I."/>
            <person name="Ito T."/>
            <person name="Fujiyama A."/>
            <person name="Inagaki F."/>
            <person name="Takami H."/>
        </authorList>
    </citation>
    <scope>NUCLEOTIDE SEQUENCE</scope>
    <source>
        <strain evidence="10">Expedition CK06-06</strain>
    </source>
</reference>
<dbReference type="InterPro" id="IPR036188">
    <property type="entry name" value="FAD/NAD-bd_sf"/>
</dbReference>
<accession>X1INE1</accession>
<keyword evidence="3" id="KW-0285">Flavoprotein</keyword>
<dbReference type="PROSITE" id="PS00076">
    <property type="entry name" value="PYRIDINE_REDOX_1"/>
    <property type="match status" value="1"/>
</dbReference>
<evidence type="ECO:0000256" key="1">
    <source>
        <dbReference type="ARBA" id="ARBA00001974"/>
    </source>
</evidence>
<dbReference type="SUPFAM" id="SSF51905">
    <property type="entry name" value="FAD/NAD(P)-binding domain"/>
    <property type="match status" value="1"/>
</dbReference>
<evidence type="ECO:0000259" key="9">
    <source>
        <dbReference type="Pfam" id="PF07992"/>
    </source>
</evidence>
<evidence type="ECO:0000313" key="10">
    <source>
        <dbReference type="EMBL" id="GAH70770.1"/>
    </source>
</evidence>
<dbReference type="Gene3D" id="3.50.50.60">
    <property type="entry name" value="FAD/NAD(P)-binding domain"/>
    <property type="match status" value="1"/>
</dbReference>
<dbReference type="PANTHER" id="PTHR43014">
    <property type="entry name" value="MERCURIC REDUCTASE"/>
    <property type="match status" value="1"/>
</dbReference>
<feature type="non-terminal residue" evidence="10">
    <location>
        <position position="202"/>
    </location>
</feature>
<comment type="similarity">
    <text evidence="2">Belongs to the class-I pyridine nucleotide-disulfide oxidoreductase family.</text>
</comment>
<keyword evidence="5" id="KW-0521">NADP</keyword>
<comment type="caution">
    <text evidence="10">The sequence shown here is derived from an EMBL/GenBank/DDBJ whole genome shotgun (WGS) entry which is preliminary data.</text>
</comment>
<evidence type="ECO:0000256" key="3">
    <source>
        <dbReference type="ARBA" id="ARBA00022630"/>
    </source>
</evidence>
<name>X1INE1_9ZZZZ</name>
<dbReference type="PRINTS" id="PR00368">
    <property type="entry name" value="FADPNR"/>
</dbReference>
<evidence type="ECO:0000256" key="2">
    <source>
        <dbReference type="ARBA" id="ARBA00007532"/>
    </source>
</evidence>
<dbReference type="GO" id="GO:0016668">
    <property type="term" value="F:oxidoreductase activity, acting on a sulfur group of donors, NAD(P) as acceptor"/>
    <property type="evidence" value="ECO:0007669"/>
    <property type="project" value="InterPro"/>
</dbReference>
<dbReference type="AlphaFoldDB" id="X1INE1"/>
<dbReference type="InterPro" id="IPR012999">
    <property type="entry name" value="Pyr_OxRdtase_I_AS"/>
</dbReference>
<sequence length="202" mass="22532">MEKYDAIVVGSGSGMMIADAAVSSGMKVALVEMDKLGGTCLNRGCIPSKMVIYPADLVNQIKHAERLGVHAKIERIDFEHIMRRTREFVEHDRRPMEENIPKVEGLTYYPVRGEFVSDYTIKVGDKHITAEKIFLVTGSRPLIPAIKGLDKVEYVTSREVWDLDSRPMSMVIVGGGLIACEMAHFFNAMGTEVTMLSRSPRL</sequence>
<keyword evidence="8" id="KW-0676">Redox-active center</keyword>
<dbReference type="InterPro" id="IPR023753">
    <property type="entry name" value="FAD/NAD-binding_dom"/>
</dbReference>
<feature type="domain" description="FAD/NAD(P)-binding" evidence="9">
    <location>
        <begin position="4"/>
        <end position="202"/>
    </location>
</feature>
<dbReference type="PRINTS" id="PR00411">
    <property type="entry name" value="PNDRDTASEI"/>
</dbReference>
<evidence type="ECO:0000256" key="5">
    <source>
        <dbReference type="ARBA" id="ARBA00022857"/>
    </source>
</evidence>
<keyword evidence="4" id="KW-0274">FAD</keyword>
<gene>
    <name evidence="10" type="ORF">S03H2_43487</name>
</gene>
<evidence type="ECO:0000256" key="8">
    <source>
        <dbReference type="ARBA" id="ARBA00023284"/>
    </source>
</evidence>
<dbReference type="Pfam" id="PF07992">
    <property type="entry name" value="Pyr_redox_2"/>
    <property type="match status" value="1"/>
</dbReference>
<keyword evidence="7" id="KW-1015">Disulfide bond</keyword>
<evidence type="ECO:0000256" key="4">
    <source>
        <dbReference type="ARBA" id="ARBA00022827"/>
    </source>
</evidence>
<dbReference type="EMBL" id="BARU01027132">
    <property type="protein sequence ID" value="GAH70770.1"/>
    <property type="molecule type" value="Genomic_DNA"/>
</dbReference>
<evidence type="ECO:0000256" key="6">
    <source>
        <dbReference type="ARBA" id="ARBA00023002"/>
    </source>
</evidence>
<keyword evidence="6" id="KW-0560">Oxidoreductase</keyword>
<proteinExistence type="inferred from homology"/>
<comment type="cofactor">
    <cofactor evidence="1">
        <name>FAD</name>
        <dbReference type="ChEBI" id="CHEBI:57692"/>
    </cofactor>
</comment>
<evidence type="ECO:0000256" key="7">
    <source>
        <dbReference type="ARBA" id="ARBA00023157"/>
    </source>
</evidence>